<dbReference type="InterPro" id="IPR004044">
    <property type="entry name" value="KH_dom_type_2"/>
</dbReference>
<dbReference type="EMBL" id="CP092109">
    <property type="protein sequence ID" value="UWZ80424.1"/>
    <property type="molecule type" value="Genomic_DNA"/>
</dbReference>
<feature type="region of interest" description="G2" evidence="7">
    <location>
        <begin position="45"/>
        <end position="49"/>
    </location>
</feature>
<evidence type="ECO:0000313" key="12">
    <source>
        <dbReference type="Proteomes" id="UP001060414"/>
    </source>
</evidence>
<evidence type="ECO:0000256" key="5">
    <source>
        <dbReference type="ARBA" id="ARBA00023134"/>
    </source>
</evidence>
<protein>
    <recommendedName>
        <fullName evidence="2 6">GTPase Era</fullName>
    </recommendedName>
</protein>
<accession>A0ABY5ZNJ3</accession>
<feature type="binding site" evidence="6">
    <location>
        <begin position="128"/>
        <end position="131"/>
    </location>
    <ligand>
        <name>GTP</name>
        <dbReference type="ChEBI" id="CHEBI:37565"/>
    </ligand>
</feature>
<dbReference type="NCBIfam" id="NF000908">
    <property type="entry name" value="PRK00089.1"/>
    <property type="match status" value="1"/>
</dbReference>
<dbReference type="Gene3D" id="3.40.50.300">
    <property type="entry name" value="P-loop containing nucleotide triphosphate hydrolases"/>
    <property type="match status" value="1"/>
</dbReference>
<dbReference type="PANTHER" id="PTHR42698:SF1">
    <property type="entry name" value="GTPASE ERA, MITOCHONDRIAL"/>
    <property type="match status" value="1"/>
</dbReference>
<name>A0ABY5ZNJ3_9BACT</name>
<dbReference type="SUPFAM" id="SSF52540">
    <property type="entry name" value="P-loop containing nucleoside triphosphate hydrolases"/>
    <property type="match status" value="1"/>
</dbReference>
<gene>
    <name evidence="6 11" type="primary">era</name>
    <name evidence="11" type="ORF">L9S41_03235</name>
</gene>
<evidence type="ECO:0000256" key="3">
    <source>
        <dbReference type="ARBA" id="ARBA00022741"/>
    </source>
</evidence>
<dbReference type="PANTHER" id="PTHR42698">
    <property type="entry name" value="GTPASE ERA"/>
    <property type="match status" value="1"/>
</dbReference>
<dbReference type="InterPro" id="IPR009019">
    <property type="entry name" value="KH_sf_prok-type"/>
</dbReference>
<keyword evidence="3 6" id="KW-0547">Nucleotide-binding</keyword>
<dbReference type="CDD" id="cd04163">
    <property type="entry name" value="Era"/>
    <property type="match status" value="1"/>
</dbReference>
<comment type="similarity">
    <text evidence="1 6 7 8">Belongs to the TRAFAC class TrmE-Era-EngA-EngB-Septin-like GTPase superfamily. Era GTPase family.</text>
</comment>
<dbReference type="InterPro" id="IPR005225">
    <property type="entry name" value="Small_GTP-bd"/>
</dbReference>
<dbReference type="PROSITE" id="PS51713">
    <property type="entry name" value="G_ERA"/>
    <property type="match status" value="1"/>
</dbReference>
<dbReference type="Proteomes" id="UP001060414">
    <property type="component" value="Chromosome"/>
</dbReference>
<dbReference type="NCBIfam" id="TIGR00231">
    <property type="entry name" value="small_GTP"/>
    <property type="match status" value="1"/>
</dbReference>
<keyword evidence="5 6" id="KW-0342">GTP-binding</keyword>
<keyword evidence="6" id="KW-1003">Cell membrane</keyword>
<evidence type="ECO:0000256" key="2">
    <source>
        <dbReference type="ARBA" id="ARBA00020484"/>
    </source>
</evidence>
<evidence type="ECO:0000259" key="10">
    <source>
        <dbReference type="PROSITE" id="PS51713"/>
    </source>
</evidence>
<keyword evidence="6" id="KW-0963">Cytoplasm</keyword>
<sequence>MIEQPEDEKLRSGFVGIIGRPNVGKSTLLNRVLGQKISITSNKPQTTRNRILGICNRPGEQILFLDTPGIHQARGPLHRYMVEQALGTVGGVDLVLYLVEATAGPLRRSDEVLERVAACGRPLFLVINKIDQVPRPQLLEMIASYQRYSFVETVPVSALKGEGVEDLLKTIGRYLPEGPRYYPGDQVTDLPERFIVAEFIREKVMRQTREEIPYGCAVEVESFTEKPEKNLIVIEAVIHVEREAHKRIVIGNKGAMLRKIGSEARQSIEALLGARVFLELFVRVQKDWTRSERLVRDLGYE</sequence>
<feature type="region of interest" description="G3" evidence="7">
    <location>
        <begin position="66"/>
        <end position="69"/>
    </location>
</feature>
<dbReference type="InterPro" id="IPR027417">
    <property type="entry name" value="P-loop_NTPase"/>
</dbReference>
<feature type="binding site" evidence="6">
    <location>
        <begin position="19"/>
        <end position="26"/>
    </location>
    <ligand>
        <name>GTP</name>
        <dbReference type="ChEBI" id="CHEBI:37565"/>
    </ligand>
</feature>
<dbReference type="Pfam" id="PF01926">
    <property type="entry name" value="MMR_HSR1"/>
    <property type="match status" value="1"/>
</dbReference>
<feature type="domain" description="KH type-2" evidence="9">
    <location>
        <begin position="208"/>
        <end position="286"/>
    </location>
</feature>
<comment type="subunit">
    <text evidence="6">Monomer.</text>
</comment>
<feature type="domain" description="Era-type G" evidence="10">
    <location>
        <begin position="11"/>
        <end position="177"/>
    </location>
</feature>
<dbReference type="InterPro" id="IPR005662">
    <property type="entry name" value="GTPase_Era-like"/>
</dbReference>
<keyword evidence="12" id="KW-1185">Reference proteome</keyword>
<evidence type="ECO:0000259" key="9">
    <source>
        <dbReference type="PROSITE" id="PS50823"/>
    </source>
</evidence>
<evidence type="ECO:0000256" key="7">
    <source>
        <dbReference type="PROSITE-ProRule" id="PRU01050"/>
    </source>
</evidence>
<feature type="region of interest" description="G5" evidence="7">
    <location>
        <begin position="156"/>
        <end position="158"/>
    </location>
</feature>
<organism evidence="11 12">
    <name type="scientific">Geoalkalibacter halelectricus</name>
    <dbReference type="NCBI Taxonomy" id="2847045"/>
    <lineage>
        <taxon>Bacteria</taxon>
        <taxon>Pseudomonadati</taxon>
        <taxon>Thermodesulfobacteriota</taxon>
        <taxon>Desulfuromonadia</taxon>
        <taxon>Desulfuromonadales</taxon>
        <taxon>Geoalkalibacteraceae</taxon>
        <taxon>Geoalkalibacter</taxon>
    </lineage>
</organism>
<feature type="region of interest" description="G1" evidence="7">
    <location>
        <begin position="19"/>
        <end position="26"/>
    </location>
</feature>
<feature type="binding site" evidence="6">
    <location>
        <begin position="66"/>
        <end position="70"/>
    </location>
    <ligand>
        <name>GTP</name>
        <dbReference type="ChEBI" id="CHEBI:37565"/>
    </ligand>
</feature>
<dbReference type="NCBIfam" id="TIGR00436">
    <property type="entry name" value="era"/>
    <property type="match status" value="1"/>
</dbReference>
<evidence type="ECO:0000256" key="4">
    <source>
        <dbReference type="ARBA" id="ARBA00022884"/>
    </source>
</evidence>
<comment type="function">
    <text evidence="6">An essential GTPase that binds both GDP and GTP, with rapid nucleotide exchange. Plays a role in 16S rRNA processing and 30S ribosomal subunit biogenesis and possibly also in cell cycle regulation and energy metabolism.</text>
</comment>
<dbReference type="InterPro" id="IPR006073">
    <property type="entry name" value="GTP-bd"/>
</dbReference>
<dbReference type="InterPro" id="IPR030388">
    <property type="entry name" value="G_ERA_dom"/>
</dbReference>
<dbReference type="RefSeq" id="WP_260748780.1">
    <property type="nucleotide sequence ID" value="NZ_CP092109.1"/>
</dbReference>
<dbReference type="PRINTS" id="PR00326">
    <property type="entry name" value="GTP1OBG"/>
</dbReference>
<comment type="subcellular location">
    <subcellularLocation>
        <location evidence="6">Cytoplasm</location>
    </subcellularLocation>
    <subcellularLocation>
        <location evidence="6">Cell membrane</location>
        <topology evidence="6">Peripheral membrane protein</topology>
    </subcellularLocation>
</comment>
<evidence type="ECO:0000256" key="1">
    <source>
        <dbReference type="ARBA" id="ARBA00007921"/>
    </source>
</evidence>
<dbReference type="Gene3D" id="3.30.300.20">
    <property type="match status" value="1"/>
</dbReference>
<dbReference type="Pfam" id="PF07650">
    <property type="entry name" value="KH_2"/>
    <property type="match status" value="1"/>
</dbReference>
<keyword evidence="6" id="KW-0699">rRNA-binding</keyword>
<keyword evidence="4 6" id="KW-0694">RNA-binding</keyword>
<dbReference type="InterPro" id="IPR015946">
    <property type="entry name" value="KH_dom-like_a/b"/>
</dbReference>
<dbReference type="HAMAP" id="MF_00367">
    <property type="entry name" value="GTPase_Era"/>
    <property type="match status" value="1"/>
</dbReference>
<evidence type="ECO:0000256" key="8">
    <source>
        <dbReference type="RuleBase" id="RU003761"/>
    </source>
</evidence>
<reference evidence="11" key="1">
    <citation type="journal article" date="2022" name="Environ. Microbiol.">
        <title>Geoalkalibacter halelectricus SAP #1 sp. nov. possessing extracellular electron transfer and mineral#reducing capabilities from a haloalkaline environment.</title>
        <authorList>
            <person name="Yadav S."/>
            <person name="Singh R."/>
            <person name="Sundharam S.S."/>
            <person name="Chaudhary S."/>
            <person name="Krishnamurthi S."/>
            <person name="Patil S.A."/>
        </authorList>
    </citation>
    <scope>NUCLEOTIDE SEQUENCE</scope>
    <source>
        <strain evidence="11">SAP-1</strain>
    </source>
</reference>
<dbReference type="CDD" id="cd22534">
    <property type="entry name" value="KH-II_Era"/>
    <property type="match status" value="1"/>
</dbReference>
<proteinExistence type="inferred from homology"/>
<keyword evidence="6" id="KW-0472">Membrane</keyword>
<dbReference type="PROSITE" id="PS50823">
    <property type="entry name" value="KH_TYPE_2"/>
    <property type="match status" value="1"/>
</dbReference>
<feature type="region of interest" description="G4" evidence="7">
    <location>
        <begin position="128"/>
        <end position="131"/>
    </location>
</feature>
<dbReference type="SUPFAM" id="SSF54814">
    <property type="entry name" value="Prokaryotic type KH domain (KH-domain type II)"/>
    <property type="match status" value="1"/>
</dbReference>
<keyword evidence="6" id="KW-0690">Ribosome biogenesis</keyword>
<evidence type="ECO:0000313" key="11">
    <source>
        <dbReference type="EMBL" id="UWZ80424.1"/>
    </source>
</evidence>
<evidence type="ECO:0000256" key="6">
    <source>
        <dbReference type="HAMAP-Rule" id="MF_00367"/>
    </source>
</evidence>